<dbReference type="CDD" id="cd01894">
    <property type="entry name" value="EngA1"/>
    <property type="match status" value="1"/>
</dbReference>
<dbReference type="Gene3D" id="3.30.300.20">
    <property type="match status" value="1"/>
</dbReference>
<dbReference type="EMBL" id="JAQNDL010000002">
    <property type="protein sequence ID" value="MDC0719880.1"/>
    <property type="molecule type" value="Genomic_DNA"/>
</dbReference>
<evidence type="ECO:0000256" key="7">
    <source>
        <dbReference type="ARBA" id="ARBA00032345"/>
    </source>
</evidence>
<dbReference type="GO" id="GO:0016787">
    <property type="term" value="F:hydrolase activity"/>
    <property type="evidence" value="ECO:0007669"/>
    <property type="project" value="UniProtKB-KW"/>
</dbReference>
<dbReference type="NCBIfam" id="TIGR00231">
    <property type="entry name" value="small_GTP"/>
    <property type="match status" value="2"/>
</dbReference>
<feature type="binding site" evidence="8">
    <location>
        <begin position="259"/>
        <end position="263"/>
    </location>
    <ligand>
        <name>GTP</name>
        <dbReference type="ChEBI" id="CHEBI:37565"/>
        <label>2</label>
    </ligand>
</feature>
<comment type="similarity">
    <text evidence="1 8 9 10">Belongs to the TRAFAC class TrmE-Era-EngA-EngB-Septin-like GTPase superfamily. EngA (Der) GTPase family.</text>
</comment>
<evidence type="ECO:0000259" key="12">
    <source>
        <dbReference type="PROSITE" id="PS51712"/>
    </source>
</evidence>
<name>A0ABT5E270_9BACT</name>
<keyword evidence="13" id="KW-0378">Hydrolase</keyword>
<dbReference type="SUPFAM" id="SSF52540">
    <property type="entry name" value="P-loop containing nucleoside triphosphate hydrolases"/>
    <property type="match status" value="2"/>
</dbReference>
<reference evidence="13 14" key="1">
    <citation type="submission" date="2022-11" db="EMBL/GenBank/DDBJ databases">
        <title>Minimal conservation of predation-associated metabolite biosynthetic gene clusters underscores biosynthetic potential of Myxococcota including descriptions for ten novel species: Archangium lansinium sp. nov., Myxococcus landrumus sp. nov., Nannocystis bai.</title>
        <authorList>
            <person name="Ahearne A."/>
            <person name="Stevens C."/>
            <person name="Dowd S."/>
        </authorList>
    </citation>
    <scope>NUCLEOTIDE SEQUENCE [LARGE SCALE GENOMIC DNA]</scope>
    <source>
        <strain evidence="13 14">BB15-2</strain>
    </source>
</reference>
<evidence type="ECO:0000256" key="5">
    <source>
        <dbReference type="ARBA" id="ARBA00022741"/>
    </source>
</evidence>
<dbReference type="PIRSF" id="PIRSF006485">
    <property type="entry name" value="GTP-binding_EngA"/>
    <property type="match status" value="1"/>
</dbReference>
<evidence type="ECO:0000256" key="8">
    <source>
        <dbReference type="HAMAP-Rule" id="MF_00195"/>
    </source>
</evidence>
<gene>
    <name evidence="8 13" type="primary">der</name>
    <name evidence="13" type="ORF">POL25_23475</name>
</gene>
<dbReference type="RefSeq" id="WP_272088379.1">
    <property type="nucleotide sequence ID" value="NZ_JAQNDL010000002.1"/>
</dbReference>
<dbReference type="PANTHER" id="PTHR43834:SF6">
    <property type="entry name" value="GTPASE DER"/>
    <property type="match status" value="1"/>
</dbReference>
<dbReference type="HAMAP" id="MF_00195">
    <property type="entry name" value="GTPase_Der"/>
    <property type="match status" value="1"/>
</dbReference>
<feature type="binding site" evidence="8">
    <location>
        <begin position="147"/>
        <end position="150"/>
    </location>
    <ligand>
        <name>GTP</name>
        <dbReference type="ChEBI" id="CHEBI:37565"/>
        <label>1</label>
    </ligand>
</feature>
<dbReference type="InterPro" id="IPR016484">
    <property type="entry name" value="GTPase_Der"/>
</dbReference>
<evidence type="ECO:0000313" key="13">
    <source>
        <dbReference type="EMBL" id="MDC0719880.1"/>
    </source>
</evidence>
<dbReference type="SMART" id="SM00382">
    <property type="entry name" value="AAA"/>
    <property type="match status" value="2"/>
</dbReference>
<organism evidence="13 14">
    <name type="scientific">Nannocystis bainbridge</name>
    <dbReference type="NCBI Taxonomy" id="2995303"/>
    <lineage>
        <taxon>Bacteria</taxon>
        <taxon>Pseudomonadati</taxon>
        <taxon>Myxococcota</taxon>
        <taxon>Polyangia</taxon>
        <taxon>Nannocystales</taxon>
        <taxon>Nannocystaceae</taxon>
        <taxon>Nannocystis</taxon>
    </lineage>
</organism>
<evidence type="ECO:0000256" key="4">
    <source>
        <dbReference type="ARBA" id="ARBA00022737"/>
    </source>
</evidence>
<comment type="function">
    <text evidence="8 10">GTPase that plays an essential role in the late steps of ribosome biogenesis.</text>
</comment>
<feature type="binding site" evidence="8">
    <location>
        <begin position="212"/>
        <end position="219"/>
    </location>
    <ligand>
        <name>GTP</name>
        <dbReference type="ChEBI" id="CHEBI:37565"/>
        <label>2</label>
    </ligand>
</feature>
<dbReference type="PROSITE" id="PS51712">
    <property type="entry name" value="G_ENGA"/>
    <property type="match status" value="1"/>
</dbReference>
<dbReference type="Proteomes" id="UP001221686">
    <property type="component" value="Unassembled WGS sequence"/>
</dbReference>
<protein>
    <recommendedName>
        <fullName evidence="2 8">GTPase Der</fullName>
    </recommendedName>
    <alternativeName>
        <fullName evidence="7 8">GTP-binding protein EngA</fullName>
    </alternativeName>
</protein>
<keyword evidence="5 8" id="KW-0547">Nucleotide-binding</keyword>
<keyword evidence="4 10" id="KW-0677">Repeat</keyword>
<evidence type="ECO:0000256" key="6">
    <source>
        <dbReference type="ARBA" id="ARBA00023134"/>
    </source>
</evidence>
<feature type="binding site" evidence="8">
    <location>
        <begin position="324"/>
        <end position="327"/>
    </location>
    <ligand>
        <name>GTP</name>
        <dbReference type="ChEBI" id="CHEBI:37565"/>
        <label>2</label>
    </ligand>
</feature>
<dbReference type="InterPro" id="IPR006073">
    <property type="entry name" value="GTP-bd"/>
</dbReference>
<comment type="subunit">
    <text evidence="8">Associates with the 50S ribosomal subunit.</text>
</comment>
<evidence type="ECO:0000256" key="1">
    <source>
        <dbReference type="ARBA" id="ARBA00008279"/>
    </source>
</evidence>
<dbReference type="InterPro" id="IPR005225">
    <property type="entry name" value="Small_GTP-bd"/>
</dbReference>
<keyword evidence="3 8" id="KW-0690">Ribosome biogenesis</keyword>
<keyword evidence="6 8" id="KW-0342">GTP-binding</keyword>
<evidence type="ECO:0000256" key="11">
    <source>
        <dbReference type="SAM" id="MobiDB-lite"/>
    </source>
</evidence>
<feature type="compositionally biased region" description="Acidic residues" evidence="11">
    <location>
        <begin position="1"/>
        <end position="18"/>
    </location>
</feature>
<comment type="caution">
    <text evidence="13">The sequence shown here is derived from an EMBL/GenBank/DDBJ whole genome shotgun (WGS) entry which is preliminary data.</text>
</comment>
<evidence type="ECO:0000256" key="10">
    <source>
        <dbReference type="RuleBase" id="RU004481"/>
    </source>
</evidence>
<dbReference type="Gene3D" id="3.40.50.300">
    <property type="entry name" value="P-loop containing nucleotide triphosphate hydrolases"/>
    <property type="match status" value="2"/>
</dbReference>
<evidence type="ECO:0000256" key="2">
    <source>
        <dbReference type="ARBA" id="ARBA00020953"/>
    </source>
</evidence>
<dbReference type="Pfam" id="PF14714">
    <property type="entry name" value="KH_dom-like"/>
    <property type="match status" value="1"/>
</dbReference>
<dbReference type="InterPro" id="IPR031166">
    <property type="entry name" value="G_ENGA"/>
</dbReference>
<dbReference type="CDD" id="cd01895">
    <property type="entry name" value="EngA2"/>
    <property type="match status" value="1"/>
</dbReference>
<feature type="binding site" evidence="8">
    <location>
        <begin position="38"/>
        <end position="45"/>
    </location>
    <ligand>
        <name>GTP</name>
        <dbReference type="ChEBI" id="CHEBI:37565"/>
        <label>1</label>
    </ligand>
</feature>
<keyword evidence="14" id="KW-1185">Reference proteome</keyword>
<accession>A0ABT5E270</accession>
<dbReference type="InterPro" id="IPR015946">
    <property type="entry name" value="KH_dom-like_a/b"/>
</dbReference>
<proteinExistence type="inferred from homology"/>
<evidence type="ECO:0000256" key="3">
    <source>
        <dbReference type="ARBA" id="ARBA00022517"/>
    </source>
</evidence>
<feature type="binding site" evidence="8">
    <location>
        <begin position="85"/>
        <end position="89"/>
    </location>
    <ligand>
        <name>GTP</name>
        <dbReference type="ChEBI" id="CHEBI:37565"/>
        <label>1</label>
    </ligand>
</feature>
<evidence type="ECO:0000313" key="14">
    <source>
        <dbReference type="Proteomes" id="UP001221686"/>
    </source>
</evidence>
<dbReference type="PRINTS" id="PR00326">
    <property type="entry name" value="GTP1OBG"/>
</dbReference>
<dbReference type="InterPro" id="IPR027417">
    <property type="entry name" value="P-loop_NTPase"/>
</dbReference>
<sequence length="490" mass="53550">MSEHDDDLAEEPGEDISEDGPAPSADVNRRTSVVAIVGRPNVGKSTLFNRLIGSRRAIVEDRPGVTRDRLYGVVTHDGKSYVIVDTGGLDFEDESLGSQIRVQAEIAIEESDLILFVVDAFDGIMADDRDIADILRRSGRPVLVVVNKCDNPERELAAQAAHELGFPILAVSAAHGRNAAELHDHVLGQVQQPALEGVLANTLEGTRVAFMGRPNAGKSSLINALLREPRVIVNAEAGTTRDPIDLPFEFNKQPIVLIDTAGLRRRKQIERAMEKLAAIKAIRTMERTQVVALIVDATMGVTDQDQRLARMAHERGKGVVVCLNKWDLVARDKKAAHAVQVQAEEELQFLEKPYIIKTSITGAGRDRGQGHARGLGELMEACLLTARALGKHISTADLNAELAAAVAEHSPPMFGPKPVKLLFATQAESDPPLIVISANHGRCLPASYERYLLRRFRTRWNLRGIPVRLVVRARGRTNSERGRGANKSAE</sequence>
<dbReference type="InterPro" id="IPR032859">
    <property type="entry name" value="KH_dom-like"/>
</dbReference>
<dbReference type="NCBIfam" id="TIGR03594">
    <property type="entry name" value="GTPase_EngA"/>
    <property type="match status" value="1"/>
</dbReference>
<dbReference type="Pfam" id="PF01926">
    <property type="entry name" value="MMR_HSR1"/>
    <property type="match status" value="2"/>
</dbReference>
<dbReference type="PANTHER" id="PTHR43834">
    <property type="entry name" value="GTPASE DER"/>
    <property type="match status" value="1"/>
</dbReference>
<evidence type="ECO:0000256" key="9">
    <source>
        <dbReference type="PROSITE-ProRule" id="PRU01049"/>
    </source>
</evidence>
<feature type="domain" description="EngA-type G" evidence="12">
    <location>
        <begin position="32"/>
        <end position="194"/>
    </location>
</feature>
<dbReference type="InterPro" id="IPR003593">
    <property type="entry name" value="AAA+_ATPase"/>
</dbReference>
<feature type="region of interest" description="Disordered" evidence="11">
    <location>
        <begin position="1"/>
        <end position="27"/>
    </location>
</feature>